<sequence>MYILISITLLFGIYLYINFTQKKKIEKIIEAEWKEKKILSSRDNMKSVATYWMKHSKNSNYLGVDSITWHDLSMDDVFHKINYTQTSVGSEYLYDQLHRIQLSDNQQNESLYELMSKDHRLRNRLLFELKKLGKRNYVDSSSFFRESFGNIRHIWLYIGCSFLPIISIIVAIFNLKIGIISIFFSILLNISIYYTNKLKLDSNLYGTSYVANMIATGKKLSKINDKNFQPYATKIIQSIKPIRKFLFFEKIISLGRGTGEFEGLFEYVRIIFLLDFISYYYMIRMLQSHKAQYKTLWQTIGELDSGIAVAYYRHSLDDYCKPTFIEEEEIIFHEMYHPLIKDPVKNSSHLNKLTLITGSNASGKSTYMKAVAINAILAQTINTVLANQWSMKPSFVISSMAVQDNVIEGDSYFKAEIKSLKRITKLIDSKIPCLSFIDEILRGTNTIERIAASASIMEWLSTKNGMNLIASHDIELTNIAHSIYDNYHFREIVKENGIFFDYKIHPGPSSTKNAIKLLEVMDFPLLVTERAHNLANDFENNRIWQILS</sequence>
<keyword evidence="7" id="KW-1185">Reference proteome</keyword>
<dbReference type="Pfam" id="PF00488">
    <property type="entry name" value="MutS_V"/>
    <property type="match status" value="1"/>
</dbReference>
<feature type="transmembrane region" description="Helical" evidence="4">
    <location>
        <begin position="177"/>
        <end position="195"/>
    </location>
</feature>
<dbReference type="RefSeq" id="WP_191705729.1">
    <property type="nucleotide sequence ID" value="NZ_JACSQA010000001.1"/>
</dbReference>
<dbReference type="InterPro" id="IPR027417">
    <property type="entry name" value="P-loop_NTPase"/>
</dbReference>
<evidence type="ECO:0000313" key="7">
    <source>
        <dbReference type="Proteomes" id="UP000640930"/>
    </source>
</evidence>
<evidence type="ECO:0000256" key="1">
    <source>
        <dbReference type="ARBA" id="ARBA00022741"/>
    </source>
</evidence>
<gene>
    <name evidence="6" type="ORF">H9636_00660</name>
</gene>
<feature type="transmembrane region" description="Helical" evidence="4">
    <location>
        <begin position="154"/>
        <end position="172"/>
    </location>
</feature>
<keyword evidence="3" id="KW-0238">DNA-binding</keyword>
<dbReference type="PANTHER" id="PTHR11361:SF152">
    <property type="entry name" value="DNA MISMATCH REPAIR PROTEIN"/>
    <property type="match status" value="1"/>
</dbReference>
<keyword evidence="4" id="KW-1133">Transmembrane helix</keyword>
<reference evidence="6 7" key="1">
    <citation type="submission" date="2020-08" db="EMBL/GenBank/DDBJ databases">
        <title>A Genomic Blueprint of the Chicken Gut Microbiome.</title>
        <authorList>
            <person name="Gilroy R."/>
            <person name="Ravi A."/>
            <person name="Getino M."/>
            <person name="Pursley I."/>
            <person name="Horton D.L."/>
            <person name="Alikhan N.-F."/>
            <person name="Baker D."/>
            <person name="Gharbi K."/>
            <person name="Hall N."/>
            <person name="Watson M."/>
            <person name="Adriaenssens E.M."/>
            <person name="Foster-Nyarko E."/>
            <person name="Jarju S."/>
            <person name="Secka A."/>
            <person name="Antonio M."/>
            <person name="Oren A."/>
            <person name="Chaudhuri R."/>
            <person name="La Ragione R.M."/>
            <person name="Hildebrand F."/>
            <person name="Pallen M.J."/>
        </authorList>
    </citation>
    <scope>NUCLEOTIDE SEQUENCE [LARGE SCALE GENOMIC DNA]</scope>
    <source>
        <strain evidence="6 7">Re31</strain>
    </source>
</reference>
<accession>A0ABR8X762</accession>
<evidence type="ECO:0000313" key="6">
    <source>
        <dbReference type="EMBL" id="MBD8025155.1"/>
    </source>
</evidence>
<keyword evidence="1" id="KW-0547">Nucleotide-binding</keyword>
<proteinExistence type="predicted"/>
<feature type="domain" description="DNA mismatch repair proteins mutS family" evidence="5">
    <location>
        <begin position="351"/>
        <end position="536"/>
    </location>
</feature>
<dbReference type="Proteomes" id="UP000640930">
    <property type="component" value="Unassembled WGS sequence"/>
</dbReference>
<comment type="caution">
    <text evidence="6">The sequence shown here is derived from an EMBL/GenBank/DDBJ whole genome shotgun (WGS) entry which is preliminary data.</text>
</comment>
<dbReference type="InterPro" id="IPR000432">
    <property type="entry name" value="DNA_mismatch_repair_MutS_C"/>
</dbReference>
<keyword evidence="4" id="KW-0472">Membrane</keyword>
<evidence type="ECO:0000259" key="5">
    <source>
        <dbReference type="SMART" id="SM00534"/>
    </source>
</evidence>
<name>A0ABR8X762_9BACL</name>
<dbReference type="EMBL" id="JACSQA010000001">
    <property type="protein sequence ID" value="MBD8025155.1"/>
    <property type="molecule type" value="Genomic_DNA"/>
</dbReference>
<keyword evidence="2" id="KW-0067">ATP-binding</keyword>
<keyword evidence="4" id="KW-0812">Transmembrane</keyword>
<evidence type="ECO:0000256" key="3">
    <source>
        <dbReference type="ARBA" id="ARBA00023125"/>
    </source>
</evidence>
<dbReference type="InterPro" id="IPR045076">
    <property type="entry name" value="MutS"/>
</dbReference>
<dbReference type="SUPFAM" id="SSF52540">
    <property type="entry name" value="P-loop containing nucleoside triphosphate hydrolases"/>
    <property type="match status" value="1"/>
</dbReference>
<dbReference type="PANTHER" id="PTHR11361">
    <property type="entry name" value="DNA MISMATCH REPAIR PROTEIN MUTS FAMILY MEMBER"/>
    <property type="match status" value="1"/>
</dbReference>
<evidence type="ECO:0000256" key="4">
    <source>
        <dbReference type="SAM" id="Phobius"/>
    </source>
</evidence>
<dbReference type="SMART" id="SM00534">
    <property type="entry name" value="MUTSac"/>
    <property type="match status" value="1"/>
</dbReference>
<organism evidence="6 7">
    <name type="scientific">Ureibacillus galli</name>
    <dbReference type="NCBI Taxonomy" id="2762222"/>
    <lineage>
        <taxon>Bacteria</taxon>
        <taxon>Bacillati</taxon>
        <taxon>Bacillota</taxon>
        <taxon>Bacilli</taxon>
        <taxon>Bacillales</taxon>
        <taxon>Caryophanaceae</taxon>
        <taxon>Ureibacillus</taxon>
    </lineage>
</organism>
<evidence type="ECO:0000256" key="2">
    <source>
        <dbReference type="ARBA" id="ARBA00022840"/>
    </source>
</evidence>
<dbReference type="Gene3D" id="3.40.50.300">
    <property type="entry name" value="P-loop containing nucleotide triphosphate hydrolases"/>
    <property type="match status" value="1"/>
</dbReference>
<protein>
    <recommendedName>
        <fullName evidence="5">DNA mismatch repair proteins mutS family domain-containing protein</fullName>
    </recommendedName>
</protein>